<sequence>MSYAASAQTFALFPSSPTVPNAFNIYTFSQSPRENHAMVEDLLSIFRPRENLAPRDVLRTSYNEAGRRLRKSTSSPSLKTSFKRLFGIENARRDDTPPQSMTSAQSDSDSDSVLTAVSFDSDGKSDSTETPPGTHDGCSPSS</sequence>
<feature type="compositionally biased region" description="Polar residues" evidence="1">
    <location>
        <begin position="97"/>
        <end position="115"/>
    </location>
</feature>
<dbReference type="AlphaFoldDB" id="A0A2R6RZJ5"/>
<accession>A0A2R6RZJ5</accession>
<dbReference type="Proteomes" id="UP000186601">
    <property type="component" value="Unassembled WGS sequence"/>
</dbReference>
<evidence type="ECO:0000256" key="1">
    <source>
        <dbReference type="SAM" id="MobiDB-lite"/>
    </source>
</evidence>
<evidence type="ECO:0000313" key="3">
    <source>
        <dbReference type="Proteomes" id="UP000186601"/>
    </source>
</evidence>
<protein>
    <submittedName>
        <fullName evidence="2">Uncharacterized protein</fullName>
    </submittedName>
</protein>
<proteinExistence type="predicted"/>
<gene>
    <name evidence="2" type="ORF">PHLCEN_2v1605</name>
</gene>
<comment type="caution">
    <text evidence="2">The sequence shown here is derived from an EMBL/GenBank/DDBJ whole genome shotgun (WGS) entry which is preliminary data.</text>
</comment>
<keyword evidence="3" id="KW-1185">Reference proteome</keyword>
<feature type="region of interest" description="Disordered" evidence="1">
    <location>
        <begin position="62"/>
        <end position="142"/>
    </location>
</feature>
<dbReference type="OrthoDB" id="3152032at2759"/>
<dbReference type="EMBL" id="MLYV02000126">
    <property type="protein sequence ID" value="PSS35450.1"/>
    <property type="molecule type" value="Genomic_DNA"/>
</dbReference>
<name>A0A2R6RZJ5_9APHY</name>
<reference evidence="2 3" key="1">
    <citation type="submission" date="2018-02" db="EMBL/GenBank/DDBJ databases">
        <title>Genome sequence of the basidiomycete white-rot fungus Phlebia centrifuga.</title>
        <authorList>
            <person name="Granchi Z."/>
            <person name="Peng M."/>
            <person name="de Vries R.P."/>
            <person name="Hilden K."/>
            <person name="Makela M.R."/>
            <person name="Grigoriev I."/>
            <person name="Riley R."/>
        </authorList>
    </citation>
    <scope>NUCLEOTIDE SEQUENCE [LARGE SCALE GENOMIC DNA]</scope>
    <source>
        <strain evidence="2 3">FBCC195</strain>
    </source>
</reference>
<evidence type="ECO:0000313" key="2">
    <source>
        <dbReference type="EMBL" id="PSS35450.1"/>
    </source>
</evidence>
<organism evidence="2 3">
    <name type="scientific">Hermanssonia centrifuga</name>
    <dbReference type="NCBI Taxonomy" id="98765"/>
    <lineage>
        <taxon>Eukaryota</taxon>
        <taxon>Fungi</taxon>
        <taxon>Dikarya</taxon>
        <taxon>Basidiomycota</taxon>
        <taxon>Agaricomycotina</taxon>
        <taxon>Agaricomycetes</taxon>
        <taxon>Polyporales</taxon>
        <taxon>Meruliaceae</taxon>
        <taxon>Hermanssonia</taxon>
    </lineage>
</organism>